<dbReference type="PROSITE" id="PS50005">
    <property type="entry name" value="TPR"/>
    <property type="match status" value="1"/>
</dbReference>
<organism evidence="5 6">
    <name type="scientific">Methylomonas koyamae</name>
    <dbReference type="NCBI Taxonomy" id="702114"/>
    <lineage>
        <taxon>Bacteria</taxon>
        <taxon>Pseudomonadati</taxon>
        <taxon>Pseudomonadota</taxon>
        <taxon>Gammaproteobacteria</taxon>
        <taxon>Methylococcales</taxon>
        <taxon>Methylococcaceae</taxon>
        <taxon>Methylomonas</taxon>
    </lineage>
</organism>
<keyword evidence="3" id="KW-1133">Transmembrane helix</keyword>
<dbReference type="SMART" id="SM00028">
    <property type="entry name" value="TPR"/>
    <property type="match status" value="1"/>
</dbReference>
<feature type="transmembrane region" description="Helical" evidence="3">
    <location>
        <begin position="62"/>
        <end position="81"/>
    </location>
</feature>
<dbReference type="OrthoDB" id="9807628at2"/>
<keyword evidence="3" id="KW-0812">Transmembrane</keyword>
<dbReference type="InterPro" id="IPR019734">
    <property type="entry name" value="TPR_rpt"/>
</dbReference>
<evidence type="ECO:0000313" key="6">
    <source>
        <dbReference type="Proteomes" id="UP000077628"/>
    </source>
</evidence>
<reference evidence="6" key="1">
    <citation type="submission" date="2016-03" db="EMBL/GenBank/DDBJ databases">
        <authorList>
            <person name="Heylen K."/>
            <person name="De Vos P."/>
            <person name="Vekeman B."/>
        </authorList>
    </citation>
    <scope>NUCLEOTIDE SEQUENCE [LARGE SCALE GENOMIC DNA]</scope>
    <source>
        <strain evidence="6">R-45383</strain>
    </source>
</reference>
<feature type="region of interest" description="Disordered" evidence="2">
    <location>
        <begin position="452"/>
        <end position="610"/>
    </location>
</feature>
<dbReference type="PROSITE" id="PS50234">
    <property type="entry name" value="VWFA"/>
    <property type="match status" value="1"/>
</dbReference>
<feature type="transmembrane region" description="Helical" evidence="3">
    <location>
        <begin position="12"/>
        <end position="28"/>
    </location>
</feature>
<keyword evidence="1" id="KW-0802">TPR repeat</keyword>
<keyword evidence="6" id="KW-1185">Reference proteome</keyword>
<dbReference type="PANTHER" id="PTHR22550">
    <property type="entry name" value="SPORE GERMINATION PROTEIN"/>
    <property type="match status" value="1"/>
</dbReference>
<evidence type="ECO:0000313" key="5">
    <source>
        <dbReference type="EMBL" id="OAI24463.1"/>
    </source>
</evidence>
<gene>
    <name evidence="5" type="ORF">A1355_20595</name>
</gene>
<proteinExistence type="predicted"/>
<dbReference type="Gene3D" id="1.25.40.10">
    <property type="entry name" value="Tetratricopeptide repeat domain"/>
    <property type="match status" value="1"/>
</dbReference>
<dbReference type="AlphaFoldDB" id="A0A177P4S6"/>
<dbReference type="EMBL" id="LUUK01000047">
    <property type="protein sequence ID" value="OAI24463.1"/>
    <property type="molecule type" value="Genomic_DNA"/>
</dbReference>
<dbReference type="PROSITE" id="PS50293">
    <property type="entry name" value="TPR_REGION"/>
    <property type="match status" value="1"/>
</dbReference>
<dbReference type="InterPro" id="IPR036465">
    <property type="entry name" value="vWFA_dom_sf"/>
</dbReference>
<dbReference type="PANTHER" id="PTHR22550:SF14">
    <property type="entry name" value="VWFA DOMAIN-CONTAINING PROTEIN"/>
    <property type="match status" value="1"/>
</dbReference>
<keyword evidence="3" id="KW-0472">Membrane</keyword>
<name>A0A177P4S6_9GAMM</name>
<dbReference type="Pfam" id="PF00515">
    <property type="entry name" value="TPR_1"/>
    <property type="match status" value="1"/>
</dbReference>
<dbReference type="SUPFAM" id="SSF53300">
    <property type="entry name" value="vWA-like"/>
    <property type="match status" value="1"/>
</dbReference>
<feature type="domain" description="VWFA" evidence="4">
    <location>
        <begin position="94"/>
        <end position="305"/>
    </location>
</feature>
<dbReference type="InterPro" id="IPR002035">
    <property type="entry name" value="VWF_A"/>
</dbReference>
<dbReference type="Pfam" id="PF13519">
    <property type="entry name" value="VWA_2"/>
    <property type="match status" value="1"/>
</dbReference>
<dbReference type="InterPro" id="IPR050768">
    <property type="entry name" value="UPF0353/GerABKA_families"/>
</dbReference>
<dbReference type="InterPro" id="IPR011990">
    <property type="entry name" value="TPR-like_helical_dom_sf"/>
</dbReference>
<protein>
    <recommendedName>
        <fullName evidence="4">VWFA domain-containing protein</fullName>
    </recommendedName>
</protein>
<feature type="compositionally biased region" description="Polar residues" evidence="2">
    <location>
        <begin position="452"/>
        <end position="483"/>
    </location>
</feature>
<dbReference type="Gene3D" id="3.40.50.410">
    <property type="entry name" value="von Willebrand factor, type A domain"/>
    <property type="match status" value="1"/>
</dbReference>
<dbReference type="STRING" id="702114.A1355_20595"/>
<evidence type="ECO:0000259" key="4">
    <source>
        <dbReference type="PROSITE" id="PS50234"/>
    </source>
</evidence>
<evidence type="ECO:0000256" key="2">
    <source>
        <dbReference type="SAM" id="MobiDB-lite"/>
    </source>
</evidence>
<comment type="caution">
    <text evidence="5">The sequence shown here is derived from an EMBL/GenBank/DDBJ whole genome shotgun (WGS) entry which is preliminary data.</text>
</comment>
<evidence type="ECO:0000256" key="3">
    <source>
        <dbReference type="SAM" id="Phobius"/>
    </source>
</evidence>
<feature type="repeat" description="TPR" evidence="1">
    <location>
        <begin position="405"/>
        <end position="438"/>
    </location>
</feature>
<dbReference type="SMART" id="SM00327">
    <property type="entry name" value="VWA"/>
    <property type="match status" value="1"/>
</dbReference>
<dbReference type="Proteomes" id="UP000077628">
    <property type="component" value="Unassembled WGS sequence"/>
</dbReference>
<dbReference type="SUPFAM" id="SSF48452">
    <property type="entry name" value="TPR-like"/>
    <property type="match status" value="1"/>
</dbReference>
<evidence type="ECO:0000256" key="1">
    <source>
        <dbReference type="PROSITE-ProRule" id="PRU00339"/>
    </source>
</evidence>
<sequence length="610" mass="66525">MDWSNFHFLRPWWLYALLPAAILLGLLWKRRLGRGAWRAFCDAELLPFILQDQPATGRNYRLPLAAAVVSLTVVALAGPTWQRLPGPAFRNESALVIALDLSRSMDATDIKPSRIAKARYKIADLLKQRKDGQTALLVYGGDAFTVTPLTNDVATIDSQLTALTTDIMPSPGTNAGVAIRKAAELLQQAGLAQGHILLVCDGIDSDSAALAEQWLGRYRLSVLGIGTGDGAPIPVGGGGFLKDADGNIVVAKLDAGALQALADAGRGLYRPVGAGDEDVEALSKLFNNPNTTEPLTGTELMLQQWDETGPWLVLLLLPWAAWQFRKGLLFWAALALLPAWPDDAHALDWQSLWRTPDQQGRQAFDSEQYDAAASRFENPEWRAAAQFRAGQYREAAETLKSATSADGHYNRGNALARAGDLSAALEAYQQALKLQPDHADARYNKELIEKQLAQQQQPENSSDSKQDSTQAQPGAQNRQQPGSKQDDAGQSPRPDQQGQPSDPAAGNEKRQSDTQSAQADDQQRDDPSEKSREASPQSADSAKPPESTEPGRELTQPTAQPDQAGERDETERANAQLLKRIPDEPTGLLKRKFKYQYGQRNPAPRDAPGW</sequence>
<feature type="compositionally biased region" description="Basic and acidic residues" evidence="2">
    <location>
        <begin position="521"/>
        <end position="533"/>
    </location>
</feature>
<accession>A0A177P4S6</accession>